<feature type="compositionally biased region" description="Polar residues" evidence="1">
    <location>
        <begin position="24"/>
        <end position="36"/>
    </location>
</feature>
<dbReference type="Proteomes" id="UP000364291">
    <property type="component" value="Unassembled WGS sequence"/>
</dbReference>
<evidence type="ECO:0000313" key="2">
    <source>
        <dbReference type="EMBL" id="VVG70105.1"/>
    </source>
</evidence>
<reference evidence="2 3" key="1">
    <citation type="submission" date="2019-08" db="EMBL/GenBank/DDBJ databases">
        <authorList>
            <person name="Peeters C."/>
        </authorList>
    </citation>
    <scope>NUCLEOTIDE SEQUENCE [LARGE SCALE GENOMIC DNA]</scope>
    <source>
        <strain evidence="2 3">LMG 18089</strain>
    </source>
</reference>
<protein>
    <submittedName>
        <fullName evidence="2">Uncharacterized protein</fullName>
    </submittedName>
</protein>
<dbReference type="EMBL" id="CABPSX010000001">
    <property type="protein sequence ID" value="VVG70105.1"/>
    <property type="molecule type" value="Genomic_DNA"/>
</dbReference>
<accession>A0A5E5P1D0</accession>
<evidence type="ECO:0000256" key="1">
    <source>
        <dbReference type="SAM" id="MobiDB-lite"/>
    </source>
</evidence>
<name>A0A5E5P1D0_9BURK</name>
<sequence length="43" mass="4674">MLFPWAFPEKPLIIQKKAPPGKPSQVNRDSGGTKKNPNLMGPG</sequence>
<dbReference type="AlphaFoldDB" id="A0A5E5P1D0"/>
<evidence type="ECO:0000313" key="3">
    <source>
        <dbReference type="Proteomes" id="UP000364291"/>
    </source>
</evidence>
<gene>
    <name evidence="2" type="ORF">PAP18089_01063</name>
</gene>
<feature type="region of interest" description="Disordered" evidence="1">
    <location>
        <begin position="1"/>
        <end position="43"/>
    </location>
</feature>
<organism evidence="2 3">
    <name type="scientific">Pandoraea apista</name>
    <dbReference type="NCBI Taxonomy" id="93218"/>
    <lineage>
        <taxon>Bacteria</taxon>
        <taxon>Pseudomonadati</taxon>
        <taxon>Pseudomonadota</taxon>
        <taxon>Betaproteobacteria</taxon>
        <taxon>Burkholderiales</taxon>
        <taxon>Burkholderiaceae</taxon>
        <taxon>Pandoraea</taxon>
    </lineage>
</organism>
<proteinExistence type="predicted"/>